<dbReference type="RefSeq" id="WP_149470910.1">
    <property type="nucleotide sequence ID" value="NZ_QOKW01000020.1"/>
</dbReference>
<evidence type="ECO:0000313" key="3">
    <source>
        <dbReference type="Proteomes" id="UP000480854"/>
    </source>
</evidence>
<evidence type="ECO:0000256" key="1">
    <source>
        <dbReference type="SAM" id="Phobius"/>
    </source>
</evidence>
<gene>
    <name evidence="2" type="ORF">DS843_21580</name>
</gene>
<reference evidence="2 3" key="1">
    <citation type="submission" date="2018-07" db="EMBL/GenBank/DDBJ databases">
        <title>Genome sequence of Azospirillum sp. ATCC 49961.</title>
        <authorList>
            <person name="Sant'Anna F.H."/>
            <person name="Baldani J.I."/>
            <person name="Zilli J.E."/>
            <person name="Reis V.M."/>
            <person name="Hartmann A."/>
            <person name="Cruz L."/>
            <person name="de Souza E.M."/>
            <person name="de Oliveira Pedrosa F."/>
            <person name="Passaglia L.M.P."/>
        </authorList>
    </citation>
    <scope>NUCLEOTIDE SEQUENCE [LARGE SCALE GENOMIC DNA]</scope>
    <source>
        <strain evidence="2 3">ATCC 49961</strain>
    </source>
</reference>
<sequence>MPSVHQGAVRQGSAVLVAPAVLWSMHFLFVYVFASLACLWGWQGATVLGIGVVAAVVSLATAFTVLLIALIGVRAWRAVPEAPAHPTDARSRRSRFIAQATAAQSALFAFSTVIVGVPTLMRPPCV</sequence>
<keyword evidence="1" id="KW-0812">Transmembrane</keyword>
<proteinExistence type="predicted"/>
<feature type="transmembrane region" description="Helical" evidence="1">
    <location>
        <begin position="48"/>
        <end position="76"/>
    </location>
</feature>
<organism evidence="2 3">
    <name type="scientific">Roseomonas genomospecies 6</name>
    <dbReference type="NCBI Taxonomy" id="214106"/>
    <lineage>
        <taxon>Bacteria</taxon>
        <taxon>Pseudomonadati</taxon>
        <taxon>Pseudomonadota</taxon>
        <taxon>Alphaproteobacteria</taxon>
        <taxon>Acetobacterales</taxon>
        <taxon>Roseomonadaceae</taxon>
        <taxon>Roseomonas</taxon>
    </lineage>
</organism>
<dbReference type="EMBL" id="QOKW01000020">
    <property type="protein sequence ID" value="KAA0677931.1"/>
    <property type="molecule type" value="Genomic_DNA"/>
</dbReference>
<feature type="transmembrane region" description="Helical" evidence="1">
    <location>
        <begin position="96"/>
        <end position="121"/>
    </location>
</feature>
<dbReference type="OrthoDB" id="7264282at2"/>
<dbReference type="Proteomes" id="UP000480854">
    <property type="component" value="Unassembled WGS sequence"/>
</dbReference>
<evidence type="ECO:0000313" key="2">
    <source>
        <dbReference type="EMBL" id="KAA0677931.1"/>
    </source>
</evidence>
<name>A0A9W7KQS8_9PROT</name>
<feature type="transmembrane region" description="Helical" evidence="1">
    <location>
        <begin position="20"/>
        <end position="42"/>
    </location>
</feature>
<dbReference type="AlphaFoldDB" id="A0A9W7KQS8"/>
<keyword evidence="3" id="KW-1185">Reference proteome</keyword>
<protein>
    <submittedName>
        <fullName evidence="2">Uncharacterized protein</fullName>
    </submittedName>
</protein>
<accession>A0A9W7KQS8</accession>
<keyword evidence="1" id="KW-0472">Membrane</keyword>
<keyword evidence="1" id="KW-1133">Transmembrane helix</keyword>
<comment type="caution">
    <text evidence="2">The sequence shown here is derived from an EMBL/GenBank/DDBJ whole genome shotgun (WGS) entry which is preliminary data.</text>
</comment>